<dbReference type="Proteomes" id="UP000566819">
    <property type="component" value="Unassembled WGS sequence"/>
</dbReference>
<dbReference type="OrthoDB" id="3364175at2759"/>
<dbReference type="GO" id="GO:0000978">
    <property type="term" value="F:RNA polymerase II cis-regulatory region sequence-specific DNA binding"/>
    <property type="evidence" value="ECO:0007669"/>
    <property type="project" value="TreeGrafter"/>
</dbReference>
<dbReference type="GO" id="GO:0008270">
    <property type="term" value="F:zinc ion binding"/>
    <property type="evidence" value="ECO:0007669"/>
    <property type="project" value="InterPro"/>
</dbReference>
<evidence type="ECO:0000256" key="2">
    <source>
        <dbReference type="ARBA" id="ARBA00023015"/>
    </source>
</evidence>
<feature type="domain" description="Xylanolytic transcriptional activator regulatory" evidence="7">
    <location>
        <begin position="120"/>
        <end position="179"/>
    </location>
</feature>
<feature type="region of interest" description="Disordered" evidence="6">
    <location>
        <begin position="1"/>
        <end position="24"/>
    </location>
</feature>
<dbReference type="GO" id="GO:0005634">
    <property type="term" value="C:nucleus"/>
    <property type="evidence" value="ECO:0007669"/>
    <property type="project" value="TreeGrafter"/>
</dbReference>
<dbReference type="PANTHER" id="PTHR47424">
    <property type="entry name" value="REGULATORY PROTEIN GAL4"/>
    <property type="match status" value="1"/>
</dbReference>
<accession>A0A8H4RG32</accession>
<keyword evidence="4" id="KW-0804">Transcription</keyword>
<reference evidence="8 9" key="1">
    <citation type="submission" date="2020-03" db="EMBL/GenBank/DDBJ databases">
        <title>Draft Genome Sequence of Cudoniella acicularis.</title>
        <authorList>
            <person name="Buettner E."/>
            <person name="Kellner H."/>
        </authorList>
    </citation>
    <scope>NUCLEOTIDE SEQUENCE [LARGE SCALE GENOMIC DNA]</scope>
    <source>
        <strain evidence="8 9">DSM 108380</strain>
    </source>
</reference>
<dbReference type="GO" id="GO:0000981">
    <property type="term" value="F:DNA-binding transcription factor activity, RNA polymerase II-specific"/>
    <property type="evidence" value="ECO:0007669"/>
    <property type="project" value="InterPro"/>
</dbReference>
<dbReference type="PANTHER" id="PTHR47424:SF3">
    <property type="entry name" value="REGULATORY PROTEIN GAL4"/>
    <property type="match status" value="1"/>
</dbReference>
<proteinExistence type="predicted"/>
<dbReference type="EMBL" id="JAAMPI010000680">
    <property type="protein sequence ID" value="KAF4629417.1"/>
    <property type="molecule type" value="Genomic_DNA"/>
</dbReference>
<dbReference type="Gene3D" id="4.10.240.10">
    <property type="entry name" value="Zn(2)-C6 fungal-type DNA-binding domain"/>
    <property type="match status" value="1"/>
</dbReference>
<keyword evidence="9" id="KW-1185">Reference proteome</keyword>
<feature type="compositionally biased region" description="Polar residues" evidence="6">
    <location>
        <begin position="1"/>
        <end position="11"/>
    </location>
</feature>
<dbReference type="GO" id="GO:0000435">
    <property type="term" value="P:positive regulation of transcription from RNA polymerase II promoter by galactose"/>
    <property type="evidence" value="ECO:0007669"/>
    <property type="project" value="TreeGrafter"/>
</dbReference>
<protein>
    <recommendedName>
        <fullName evidence="7">Xylanolytic transcriptional activator regulatory domain-containing protein</fullName>
    </recommendedName>
</protein>
<sequence length="570" mass="63454">MSPAASEQSPADPTAPPNKRRKTQLACHPCRARKTGCDGRRPCCDTAIKEIGLRVDSAPVYGASSNSSFVQQVASVVGSGYEHVDKTGIGIGCSISRHSTADYNVKDLVLPPRQLADSLLQCYWELFHPVYPVLHRPTFHAAYSQLWQPIEVSGLATHNKTQDVVFYSTLNIVLALGCQRNEALAETEREDLASEFYKRRPERQQLPTNLAGRCVGEWHICVLLDWMTSLSFDRPRALSKDTAVPLPELIDDEYLSETNEGQQPQNVPSCLAFFAYAMKLLDIRAKFLIDETQYLNIGRRKYSGQKLGATLDLISDLDRFLEALPPHLRTDHTFAFPESGNETCFKLQARILKARVMYARLCILRPFIAAEANRCVSATTSDQDLSKSTLNVQNTLYKDLCTLCVSTAHDALKTLDRQLSSVYRSSPWHSLYFTFAAASVLVAATLCPYLGLQFDQNPCKASWDRALHIFAFHKAHVASAEKGIKALEIFRNYISTRGVTTQTAGALFSSNIENTPAGGSSSLATSMAFDSNSGAQILPEISEFNDPLQMDESWFVSQDFYFDDGIIQWQ</sequence>
<dbReference type="InterPro" id="IPR007219">
    <property type="entry name" value="XnlR_reg_dom"/>
</dbReference>
<keyword evidence="5" id="KW-0539">Nucleus</keyword>
<dbReference type="CDD" id="cd12148">
    <property type="entry name" value="fungal_TF_MHR"/>
    <property type="match status" value="1"/>
</dbReference>
<dbReference type="InterPro" id="IPR036864">
    <property type="entry name" value="Zn2-C6_fun-type_DNA-bd_sf"/>
</dbReference>
<dbReference type="InterPro" id="IPR001138">
    <property type="entry name" value="Zn2Cys6_DnaBD"/>
</dbReference>
<dbReference type="InterPro" id="IPR051127">
    <property type="entry name" value="Fungal_SecMet_Regulators"/>
</dbReference>
<evidence type="ECO:0000256" key="6">
    <source>
        <dbReference type="SAM" id="MobiDB-lite"/>
    </source>
</evidence>
<evidence type="ECO:0000256" key="5">
    <source>
        <dbReference type="ARBA" id="ARBA00023242"/>
    </source>
</evidence>
<dbReference type="AlphaFoldDB" id="A0A8H4RG32"/>
<name>A0A8H4RG32_9HELO</name>
<evidence type="ECO:0000256" key="1">
    <source>
        <dbReference type="ARBA" id="ARBA00022723"/>
    </source>
</evidence>
<dbReference type="GO" id="GO:0006351">
    <property type="term" value="P:DNA-templated transcription"/>
    <property type="evidence" value="ECO:0007669"/>
    <property type="project" value="InterPro"/>
</dbReference>
<dbReference type="Pfam" id="PF04082">
    <property type="entry name" value="Fungal_trans"/>
    <property type="match status" value="1"/>
</dbReference>
<keyword evidence="1" id="KW-0479">Metal-binding</keyword>
<gene>
    <name evidence="8" type="ORF">G7Y89_g8733</name>
</gene>
<keyword evidence="2" id="KW-0805">Transcription regulation</keyword>
<keyword evidence="3" id="KW-0238">DNA-binding</keyword>
<evidence type="ECO:0000313" key="9">
    <source>
        <dbReference type="Proteomes" id="UP000566819"/>
    </source>
</evidence>
<comment type="caution">
    <text evidence="8">The sequence shown here is derived from an EMBL/GenBank/DDBJ whole genome shotgun (WGS) entry which is preliminary data.</text>
</comment>
<evidence type="ECO:0000256" key="3">
    <source>
        <dbReference type="ARBA" id="ARBA00023125"/>
    </source>
</evidence>
<dbReference type="CDD" id="cd00067">
    <property type="entry name" value="GAL4"/>
    <property type="match status" value="1"/>
</dbReference>
<evidence type="ECO:0000259" key="7">
    <source>
        <dbReference type="Pfam" id="PF04082"/>
    </source>
</evidence>
<evidence type="ECO:0000256" key="4">
    <source>
        <dbReference type="ARBA" id="ARBA00023163"/>
    </source>
</evidence>
<organism evidence="8 9">
    <name type="scientific">Cudoniella acicularis</name>
    <dbReference type="NCBI Taxonomy" id="354080"/>
    <lineage>
        <taxon>Eukaryota</taxon>
        <taxon>Fungi</taxon>
        <taxon>Dikarya</taxon>
        <taxon>Ascomycota</taxon>
        <taxon>Pezizomycotina</taxon>
        <taxon>Leotiomycetes</taxon>
        <taxon>Helotiales</taxon>
        <taxon>Tricladiaceae</taxon>
        <taxon>Cudoniella</taxon>
    </lineage>
</organism>
<evidence type="ECO:0000313" key="8">
    <source>
        <dbReference type="EMBL" id="KAF4629417.1"/>
    </source>
</evidence>